<keyword evidence="2" id="KW-1185">Reference proteome</keyword>
<dbReference type="EMBL" id="JAHRIP010052021">
    <property type="protein sequence ID" value="MEQ2301329.1"/>
    <property type="molecule type" value="Genomic_DNA"/>
</dbReference>
<protein>
    <submittedName>
        <fullName evidence="1">Uncharacterized protein</fullName>
    </submittedName>
</protein>
<reference evidence="1 2" key="1">
    <citation type="submission" date="2021-06" db="EMBL/GenBank/DDBJ databases">
        <authorList>
            <person name="Palmer J.M."/>
        </authorList>
    </citation>
    <scope>NUCLEOTIDE SEQUENCE [LARGE SCALE GENOMIC DNA]</scope>
    <source>
        <strain evidence="1 2">AS_MEX2019</strain>
        <tissue evidence="1">Muscle</tissue>
    </source>
</reference>
<accession>A0ABV0Z566</accession>
<evidence type="ECO:0000313" key="2">
    <source>
        <dbReference type="Proteomes" id="UP001469553"/>
    </source>
</evidence>
<proteinExistence type="predicted"/>
<evidence type="ECO:0000313" key="1">
    <source>
        <dbReference type="EMBL" id="MEQ2301329.1"/>
    </source>
</evidence>
<dbReference type="Proteomes" id="UP001469553">
    <property type="component" value="Unassembled WGS sequence"/>
</dbReference>
<gene>
    <name evidence="1" type="ORF">AMECASPLE_034754</name>
</gene>
<organism evidence="1 2">
    <name type="scientific">Ameca splendens</name>
    <dbReference type="NCBI Taxonomy" id="208324"/>
    <lineage>
        <taxon>Eukaryota</taxon>
        <taxon>Metazoa</taxon>
        <taxon>Chordata</taxon>
        <taxon>Craniata</taxon>
        <taxon>Vertebrata</taxon>
        <taxon>Euteleostomi</taxon>
        <taxon>Actinopterygii</taxon>
        <taxon>Neopterygii</taxon>
        <taxon>Teleostei</taxon>
        <taxon>Neoteleostei</taxon>
        <taxon>Acanthomorphata</taxon>
        <taxon>Ovalentaria</taxon>
        <taxon>Atherinomorphae</taxon>
        <taxon>Cyprinodontiformes</taxon>
        <taxon>Goodeidae</taxon>
        <taxon>Ameca</taxon>
    </lineage>
</organism>
<comment type="caution">
    <text evidence="1">The sequence shown here is derived from an EMBL/GenBank/DDBJ whole genome shotgun (WGS) entry which is preliminary data.</text>
</comment>
<name>A0ABV0Z566_9TELE</name>
<sequence length="194" mass="22493">MQNNDFCYFSKSQNFIYAKITVPLNYLAYPDDVMALQASDVDWKHTYKWFFKKGQLKLLPGATSLKNQKEISEGVKGDYLTSTRLVHPLNFQLPEGAMFTCSTIIHKYKHHDNIQLMPFRMRWIQRKAKDLQKMMAEAGQKVSLSTGKTSPPPTLAQRSLYEEAALHQKQGWSGFGEHDTLFSHMDWPPLFWIS</sequence>